<evidence type="ECO:0000313" key="13">
    <source>
        <dbReference type="EMBL" id="ORX55271.1"/>
    </source>
</evidence>
<keyword evidence="9 12" id="KW-0472">Membrane</keyword>
<dbReference type="InterPro" id="IPR034804">
    <property type="entry name" value="SQR/QFR_C/D"/>
</dbReference>
<feature type="transmembrane region" description="Helical" evidence="12">
    <location>
        <begin position="188"/>
        <end position="207"/>
    </location>
</feature>
<evidence type="ECO:0008006" key="15">
    <source>
        <dbReference type="Google" id="ProtNLM"/>
    </source>
</evidence>
<keyword evidence="3" id="KW-0813">Transport</keyword>
<keyword evidence="6" id="KW-0809">Transit peptide</keyword>
<keyword evidence="11" id="KW-0479">Metal-binding</keyword>
<reference evidence="13 14" key="1">
    <citation type="submission" date="2016-08" db="EMBL/GenBank/DDBJ databases">
        <title>Genomes of anaerobic fungi encode conserved fungal cellulosomes for biomass hydrolysis.</title>
        <authorList>
            <consortium name="DOE Joint Genome Institute"/>
            <person name="Haitjema C.H."/>
            <person name="Gilmore S.P."/>
            <person name="Henske J.K."/>
            <person name="Solomon K.V."/>
            <person name="De Groot R."/>
            <person name="Kuo A."/>
            <person name="Mondo S.J."/>
            <person name="Salamov A.A."/>
            <person name="Labutti K."/>
            <person name="Zhao Z."/>
            <person name="Chiniquy J."/>
            <person name="Barry K."/>
            <person name="Brewer H.M."/>
            <person name="Purvine S.O."/>
            <person name="Wright A.T."/>
            <person name="Boxma B."/>
            <person name="Van Alen T."/>
            <person name="Hackstein J.H."/>
            <person name="Baker S.E."/>
            <person name="Grigoriev I.V."/>
            <person name="O'Malley M.A."/>
        </authorList>
    </citation>
    <scope>NUCLEOTIDE SEQUENCE [LARGE SCALE GENOMIC DNA]</scope>
    <source>
        <strain evidence="14">finn</strain>
    </source>
</reference>
<evidence type="ECO:0000256" key="12">
    <source>
        <dbReference type="SAM" id="Phobius"/>
    </source>
</evidence>
<proteinExistence type="inferred from homology"/>
<comment type="caution">
    <text evidence="13">The sequence shown here is derived from an EMBL/GenBank/DDBJ whole genome shotgun (WGS) entry which is preliminary data.</text>
</comment>
<accession>A0A1Y1VHM7</accession>
<protein>
    <recommendedName>
        <fullName evidence="15">Succinate dehydrogenase [ubiquinone] cytochrome b small subunit</fullName>
    </recommendedName>
</protein>
<feature type="transmembrane region" description="Helical" evidence="12">
    <location>
        <begin position="248"/>
        <end position="265"/>
    </location>
</feature>
<dbReference type="Gene3D" id="1.20.1300.10">
    <property type="entry name" value="Fumarate reductase/succinate dehydrogenase, transmembrane subunit"/>
    <property type="match status" value="1"/>
</dbReference>
<dbReference type="InterPro" id="IPR007992">
    <property type="entry name" value="CybS"/>
</dbReference>
<dbReference type="PANTHER" id="PTHR13337:SF2">
    <property type="entry name" value="SUCCINATE DEHYDROGENASE [UBIQUINONE] CYTOCHROME B SMALL SUBUNIT, MITOCHONDRIAL"/>
    <property type="match status" value="1"/>
</dbReference>
<feature type="binding site" evidence="10">
    <location>
        <position position="236"/>
    </location>
    <ligand>
        <name>a ubiquinone</name>
        <dbReference type="ChEBI" id="CHEBI:16389"/>
        <note>ligand shared with IP/SDHB</note>
    </ligand>
</feature>
<dbReference type="EMBL" id="MCFH01000009">
    <property type="protein sequence ID" value="ORX55271.1"/>
    <property type="molecule type" value="Genomic_DNA"/>
</dbReference>
<dbReference type="GO" id="GO:0020037">
    <property type="term" value="F:heme binding"/>
    <property type="evidence" value="ECO:0007669"/>
    <property type="project" value="TreeGrafter"/>
</dbReference>
<evidence type="ECO:0000256" key="1">
    <source>
        <dbReference type="ARBA" id="ARBA00004448"/>
    </source>
</evidence>
<evidence type="ECO:0000256" key="2">
    <source>
        <dbReference type="ARBA" id="ARBA00007294"/>
    </source>
</evidence>
<feature type="transmembrane region" description="Helical" evidence="12">
    <location>
        <begin position="213"/>
        <end position="236"/>
    </location>
</feature>
<sequence length="304" mass="34847">MEIINPKGILKLTNLSKNTTNKIFNHELNQYRNFSSKSKNVHLTIRLKQENLLNTTPCLTNLINLNTGSSIKIKKSFSSLIQSNENLSSQSSNLNSSTNLKRNYINSCKSNIKYDIVSSIIRKNALCKTNKINVIPQTYFHSGPILKDQDDNMPKFRDSKEKKEYIKLATKRNEIASKGRMEGSYHWALSKIVVAGILGCTVVYGIFGHHMFIDVLLGVLLPMHVFYTFQDLVFDYIPSRRYPRANKALIWIIRIITIISLFSMFKFNTEDIGISDAAKQAWNSAKIHKPDEEIKDEDIFYDAK</sequence>
<evidence type="ECO:0000256" key="9">
    <source>
        <dbReference type="ARBA" id="ARBA00023136"/>
    </source>
</evidence>
<evidence type="ECO:0000313" key="14">
    <source>
        <dbReference type="Proteomes" id="UP000193719"/>
    </source>
</evidence>
<dbReference type="GO" id="GO:0006099">
    <property type="term" value="P:tricarboxylic acid cycle"/>
    <property type="evidence" value="ECO:0007669"/>
    <property type="project" value="TreeGrafter"/>
</dbReference>
<dbReference type="Pfam" id="PF05328">
    <property type="entry name" value="CybS"/>
    <property type="match status" value="1"/>
</dbReference>
<dbReference type="Proteomes" id="UP000193719">
    <property type="component" value="Unassembled WGS sequence"/>
</dbReference>
<evidence type="ECO:0000256" key="6">
    <source>
        <dbReference type="ARBA" id="ARBA00022946"/>
    </source>
</evidence>
<keyword evidence="4 12" id="KW-0812">Transmembrane</keyword>
<keyword evidence="8" id="KW-0496">Mitochondrion</keyword>
<name>A0A1Y1VHM7_9FUNG</name>
<comment type="similarity">
    <text evidence="2">Belongs to the CybS family.</text>
</comment>
<keyword evidence="5" id="KW-0999">Mitochondrion inner membrane</keyword>
<dbReference type="GO" id="GO:0005743">
    <property type="term" value="C:mitochondrial inner membrane"/>
    <property type="evidence" value="ECO:0007669"/>
    <property type="project" value="UniProtKB-SubCell"/>
</dbReference>
<evidence type="ECO:0000256" key="11">
    <source>
        <dbReference type="PIRSR" id="PIRSR607992-2"/>
    </source>
</evidence>
<keyword evidence="14" id="KW-1185">Reference proteome</keyword>
<dbReference type="GO" id="GO:0006121">
    <property type="term" value="P:mitochondrial electron transport, succinate to ubiquinone"/>
    <property type="evidence" value="ECO:0007669"/>
    <property type="project" value="TreeGrafter"/>
</dbReference>
<dbReference type="OrthoDB" id="18577at2759"/>
<evidence type="ECO:0000256" key="10">
    <source>
        <dbReference type="PIRSR" id="PIRSR607992-1"/>
    </source>
</evidence>
<keyword evidence="11" id="KW-0408">Iron</keyword>
<evidence type="ECO:0000256" key="7">
    <source>
        <dbReference type="ARBA" id="ARBA00022989"/>
    </source>
</evidence>
<dbReference type="PANTHER" id="PTHR13337">
    <property type="entry name" value="SUCCINATE DEHYDROGENASE"/>
    <property type="match status" value="1"/>
</dbReference>
<dbReference type="GO" id="GO:0048039">
    <property type="term" value="F:ubiquinone binding"/>
    <property type="evidence" value="ECO:0007669"/>
    <property type="project" value="TreeGrafter"/>
</dbReference>
<evidence type="ECO:0000256" key="8">
    <source>
        <dbReference type="ARBA" id="ARBA00023128"/>
    </source>
</evidence>
<evidence type="ECO:0000256" key="4">
    <source>
        <dbReference type="ARBA" id="ARBA00022692"/>
    </source>
</evidence>
<dbReference type="GO" id="GO:0046872">
    <property type="term" value="F:metal ion binding"/>
    <property type="evidence" value="ECO:0007669"/>
    <property type="project" value="UniProtKB-KW"/>
</dbReference>
<dbReference type="AlphaFoldDB" id="A0A1Y1VHM7"/>
<keyword evidence="7 12" id="KW-1133">Transmembrane helix</keyword>
<evidence type="ECO:0000256" key="5">
    <source>
        <dbReference type="ARBA" id="ARBA00022792"/>
    </source>
</evidence>
<dbReference type="STRING" id="1754191.A0A1Y1VHM7"/>
<gene>
    <name evidence="13" type="ORF">BCR36DRAFT_346929</name>
</gene>
<comment type="subcellular location">
    <subcellularLocation>
        <location evidence="1">Mitochondrion inner membrane</location>
        <topology evidence="1">Multi-pass membrane protein</topology>
    </subcellularLocation>
</comment>
<reference evidence="13 14" key="2">
    <citation type="submission" date="2016-08" db="EMBL/GenBank/DDBJ databases">
        <title>Pervasive Adenine N6-methylation of Active Genes in Fungi.</title>
        <authorList>
            <consortium name="DOE Joint Genome Institute"/>
            <person name="Mondo S.J."/>
            <person name="Dannebaum R.O."/>
            <person name="Kuo R.C."/>
            <person name="Labutti K."/>
            <person name="Haridas S."/>
            <person name="Kuo A."/>
            <person name="Salamov A."/>
            <person name="Ahrendt S.R."/>
            <person name="Lipzen A."/>
            <person name="Sullivan W."/>
            <person name="Andreopoulos W.B."/>
            <person name="Clum A."/>
            <person name="Lindquist E."/>
            <person name="Daum C."/>
            <person name="Ramamoorthy G.K."/>
            <person name="Gryganskyi A."/>
            <person name="Culley D."/>
            <person name="Magnuson J.K."/>
            <person name="James T.Y."/>
            <person name="O'Malley M.A."/>
            <person name="Stajich J.E."/>
            <person name="Spatafora J.W."/>
            <person name="Visel A."/>
            <person name="Grigoriev I.V."/>
        </authorList>
    </citation>
    <scope>NUCLEOTIDE SEQUENCE [LARGE SCALE GENOMIC DNA]</scope>
    <source>
        <strain evidence="14">finn</strain>
    </source>
</reference>
<evidence type="ECO:0000256" key="3">
    <source>
        <dbReference type="ARBA" id="ARBA00022448"/>
    </source>
</evidence>
<organism evidence="13 14">
    <name type="scientific">Piromyces finnis</name>
    <dbReference type="NCBI Taxonomy" id="1754191"/>
    <lineage>
        <taxon>Eukaryota</taxon>
        <taxon>Fungi</taxon>
        <taxon>Fungi incertae sedis</taxon>
        <taxon>Chytridiomycota</taxon>
        <taxon>Chytridiomycota incertae sedis</taxon>
        <taxon>Neocallimastigomycetes</taxon>
        <taxon>Neocallimastigales</taxon>
        <taxon>Neocallimastigaceae</taxon>
        <taxon>Piromyces</taxon>
    </lineage>
</organism>
<feature type="binding site" description="axial binding residue" evidence="11">
    <location>
        <position position="224"/>
    </location>
    <ligand>
        <name>heme b</name>
        <dbReference type="ChEBI" id="CHEBI:60344"/>
        <note>ligand shared with SDHC</note>
    </ligand>
    <ligandPart>
        <name>Fe</name>
        <dbReference type="ChEBI" id="CHEBI:18248"/>
    </ligandPart>
</feature>